<dbReference type="WBParaSite" id="SBAD_0000015101-mRNA-1">
    <property type="protein sequence ID" value="SBAD_0000015101-mRNA-1"/>
    <property type="gene ID" value="SBAD_0000015101"/>
</dbReference>
<evidence type="ECO:0000313" key="5">
    <source>
        <dbReference type="EMBL" id="VDO80034.1"/>
    </source>
</evidence>
<keyword evidence="1" id="KW-0723">Serine/threonine-protein kinase</keyword>
<feature type="region of interest" description="Disordered" evidence="3">
    <location>
        <begin position="339"/>
        <end position="368"/>
    </location>
</feature>
<dbReference type="Proteomes" id="UP000270296">
    <property type="component" value="Unassembled WGS sequence"/>
</dbReference>
<gene>
    <name evidence="5" type="ORF">SBAD_LOCUS140</name>
</gene>
<dbReference type="GO" id="GO:0005770">
    <property type="term" value="C:late endosome"/>
    <property type="evidence" value="ECO:0007669"/>
    <property type="project" value="TreeGrafter"/>
</dbReference>
<dbReference type="OrthoDB" id="242910at2759"/>
<dbReference type="GO" id="GO:0034272">
    <property type="term" value="C:phosphatidylinositol 3-kinase complex, class III, type II"/>
    <property type="evidence" value="ECO:0007669"/>
    <property type="project" value="TreeGrafter"/>
</dbReference>
<dbReference type="SUPFAM" id="SSF48371">
    <property type="entry name" value="ARM repeat"/>
    <property type="match status" value="1"/>
</dbReference>
<dbReference type="GO" id="GO:0006623">
    <property type="term" value="P:protein targeting to vacuole"/>
    <property type="evidence" value="ECO:0007669"/>
    <property type="project" value="TreeGrafter"/>
</dbReference>
<proteinExistence type="predicted"/>
<feature type="region of interest" description="Disordered" evidence="3">
    <location>
        <begin position="293"/>
        <end position="321"/>
    </location>
</feature>
<reference evidence="5 6" key="2">
    <citation type="submission" date="2018-11" db="EMBL/GenBank/DDBJ databases">
        <authorList>
            <consortium name="Pathogen Informatics"/>
        </authorList>
    </citation>
    <scope>NUCLEOTIDE SEQUENCE [LARGE SCALE GENOMIC DNA]</scope>
</reference>
<evidence type="ECO:0000256" key="2">
    <source>
        <dbReference type="ARBA" id="ARBA00022737"/>
    </source>
</evidence>
<keyword evidence="6" id="KW-1185">Reference proteome</keyword>
<dbReference type="GO" id="GO:0045324">
    <property type="term" value="P:late endosome to vacuole transport"/>
    <property type="evidence" value="ECO:0007669"/>
    <property type="project" value="InterPro"/>
</dbReference>
<feature type="domain" description="Phosphatase 2A Regulatory Subunit A helical" evidence="4">
    <location>
        <begin position="1"/>
        <end position="152"/>
    </location>
</feature>
<dbReference type="AlphaFoldDB" id="A0A183I946"/>
<evidence type="ECO:0000256" key="3">
    <source>
        <dbReference type="SAM" id="MobiDB-lite"/>
    </source>
</evidence>
<accession>A0A183I946</accession>
<reference evidence="7" key="1">
    <citation type="submission" date="2016-06" db="UniProtKB">
        <authorList>
            <consortium name="WormBaseParasite"/>
        </authorList>
    </citation>
    <scope>IDENTIFICATION</scope>
</reference>
<dbReference type="PANTHER" id="PTHR17583:SF0">
    <property type="entry name" value="PHOSPHOINOSITIDE 3-KINASE REGULATORY SUBUNIT 4"/>
    <property type="match status" value="1"/>
</dbReference>
<name>A0A183I946_9BILA</name>
<dbReference type="GO" id="GO:0071561">
    <property type="term" value="C:nucleus-vacuole junction"/>
    <property type="evidence" value="ECO:0007669"/>
    <property type="project" value="TreeGrafter"/>
</dbReference>
<sequence length="452" mass="51010">MITFLNDKSDWRLRCSFFESNPALTSFIGSQNVSILKPLLQQGLRDCEANVVHKALLCVTKLAKLHLVKKPHVYEIFQEVLPYLRHPNPFLRMGALGAVSSIAQQLDAVDLHCKMMPLLSAYLKFRVVAVVDSVVLAHALKPALPEPILDVIFRCSVLDSLLEFLRDRHMVRNLGRFSGAESPERLMIVPEDHRLSHVFQKLLALGLTEELEDWTLAFAPTLCKVRKMRDNVEALLSSEIEERGVIDLKCLGVKLRSADLTDDINKEAVFAKKWEADRVEDKVNEEWLQMFGTHETEPENPTHSSVPSDAAASNTYKSGGESVTKVKSFGDIDASTYLTADTKQRQRPGSTTSDDDGQSNVSSSKKDFDHISHMMSSDISGTSEARIYIPDSKLELMNFVEFQKELWHRHCYGKSYNRAAQSFARKRFNCYWKPEGRLVASLSEHIGGVNRS</sequence>
<feature type="compositionally biased region" description="Polar residues" evidence="3">
    <location>
        <begin position="339"/>
        <end position="363"/>
    </location>
</feature>
<dbReference type="Pfam" id="PF22956">
    <property type="entry name" value="VPS15-like_hel"/>
    <property type="match status" value="1"/>
</dbReference>
<dbReference type="GO" id="GO:0034271">
    <property type="term" value="C:phosphatidylinositol 3-kinase complex, class III, type I"/>
    <property type="evidence" value="ECO:0007669"/>
    <property type="project" value="TreeGrafter"/>
</dbReference>
<feature type="compositionally biased region" description="Polar residues" evidence="3">
    <location>
        <begin position="299"/>
        <end position="317"/>
    </location>
</feature>
<evidence type="ECO:0000256" key="1">
    <source>
        <dbReference type="ARBA" id="ARBA00022527"/>
    </source>
</evidence>
<dbReference type="InterPro" id="IPR045162">
    <property type="entry name" value="Vps15-like"/>
</dbReference>
<dbReference type="InterPro" id="IPR055231">
    <property type="entry name" value="2AA_helical"/>
</dbReference>
<dbReference type="InterPro" id="IPR011989">
    <property type="entry name" value="ARM-like"/>
</dbReference>
<evidence type="ECO:0000259" key="4">
    <source>
        <dbReference type="Pfam" id="PF22956"/>
    </source>
</evidence>
<dbReference type="PANTHER" id="PTHR17583">
    <property type="entry name" value="PHOSPHOINOSITIDE 3-KINASE REGULATORY SUBUNIT 4"/>
    <property type="match status" value="1"/>
</dbReference>
<evidence type="ECO:0000313" key="6">
    <source>
        <dbReference type="Proteomes" id="UP000270296"/>
    </source>
</evidence>
<evidence type="ECO:0000313" key="7">
    <source>
        <dbReference type="WBParaSite" id="SBAD_0000015101-mRNA-1"/>
    </source>
</evidence>
<dbReference type="Gene3D" id="1.25.10.10">
    <property type="entry name" value="Leucine-rich Repeat Variant"/>
    <property type="match status" value="1"/>
</dbReference>
<keyword evidence="2" id="KW-0677">Repeat</keyword>
<dbReference type="GO" id="GO:0004674">
    <property type="term" value="F:protein serine/threonine kinase activity"/>
    <property type="evidence" value="ECO:0007669"/>
    <property type="project" value="UniProtKB-KW"/>
</dbReference>
<keyword evidence="1" id="KW-0808">Transferase</keyword>
<organism evidence="7">
    <name type="scientific">Soboliphyme baturini</name>
    <dbReference type="NCBI Taxonomy" id="241478"/>
    <lineage>
        <taxon>Eukaryota</taxon>
        <taxon>Metazoa</taxon>
        <taxon>Ecdysozoa</taxon>
        <taxon>Nematoda</taxon>
        <taxon>Enoplea</taxon>
        <taxon>Dorylaimia</taxon>
        <taxon>Dioctophymatida</taxon>
        <taxon>Dioctophymatoidea</taxon>
        <taxon>Soboliphymatidae</taxon>
        <taxon>Soboliphyme</taxon>
    </lineage>
</organism>
<dbReference type="GO" id="GO:0016236">
    <property type="term" value="P:macroautophagy"/>
    <property type="evidence" value="ECO:0007669"/>
    <property type="project" value="InterPro"/>
</dbReference>
<protein>
    <submittedName>
        <fullName evidence="7">TOG domain-containing protein</fullName>
    </submittedName>
</protein>
<dbReference type="InterPro" id="IPR016024">
    <property type="entry name" value="ARM-type_fold"/>
</dbReference>
<keyword evidence="1" id="KW-0418">Kinase</keyword>
<dbReference type="EMBL" id="UZAM01000225">
    <property type="protein sequence ID" value="VDO80034.1"/>
    <property type="molecule type" value="Genomic_DNA"/>
</dbReference>